<evidence type="ECO:0000256" key="5">
    <source>
        <dbReference type="PROSITE-ProRule" id="PRU01248"/>
    </source>
</evidence>
<feature type="domain" description="Tyr recombinase" evidence="6">
    <location>
        <begin position="160"/>
        <end position="345"/>
    </location>
</feature>
<dbReference type="InterPro" id="IPR011010">
    <property type="entry name" value="DNA_brk_join_enz"/>
</dbReference>
<keyword evidence="3 5" id="KW-0238">DNA-binding</keyword>
<dbReference type="GO" id="GO:0015074">
    <property type="term" value="P:DNA integration"/>
    <property type="evidence" value="ECO:0007669"/>
    <property type="project" value="UniProtKB-KW"/>
</dbReference>
<reference evidence="8" key="1">
    <citation type="submission" date="2021-01" db="EMBL/GenBank/DDBJ databases">
        <title>Whole genome shotgun sequence of Virgisporangium aurantiacum NBRC 16421.</title>
        <authorList>
            <person name="Komaki H."/>
            <person name="Tamura T."/>
        </authorList>
    </citation>
    <scope>NUCLEOTIDE SEQUENCE</scope>
    <source>
        <strain evidence="8">NBRC 16421</strain>
    </source>
</reference>
<dbReference type="AlphaFoldDB" id="A0A8J3ZHP2"/>
<dbReference type="EMBL" id="BOPG01000106">
    <property type="protein sequence ID" value="GIJ64021.1"/>
    <property type="molecule type" value="Genomic_DNA"/>
</dbReference>
<proteinExistence type="inferred from homology"/>
<evidence type="ECO:0000259" key="6">
    <source>
        <dbReference type="PROSITE" id="PS51898"/>
    </source>
</evidence>
<dbReference type="RefSeq" id="WP_239152930.1">
    <property type="nucleotide sequence ID" value="NZ_BOPG01000106.1"/>
</dbReference>
<dbReference type="GO" id="GO:0003677">
    <property type="term" value="F:DNA binding"/>
    <property type="evidence" value="ECO:0007669"/>
    <property type="project" value="UniProtKB-UniRule"/>
</dbReference>
<accession>A0A8J3ZHP2</accession>
<dbReference type="Pfam" id="PF02899">
    <property type="entry name" value="Phage_int_SAM_1"/>
    <property type="match status" value="1"/>
</dbReference>
<dbReference type="PROSITE" id="PS51898">
    <property type="entry name" value="TYR_RECOMBINASE"/>
    <property type="match status" value="1"/>
</dbReference>
<comment type="caution">
    <text evidence="8">The sequence shown here is derived from an EMBL/GenBank/DDBJ whole genome shotgun (WGS) entry which is preliminary data.</text>
</comment>
<dbReference type="Gene3D" id="1.10.443.10">
    <property type="entry name" value="Intergrase catalytic core"/>
    <property type="match status" value="1"/>
</dbReference>
<evidence type="ECO:0000313" key="9">
    <source>
        <dbReference type="Proteomes" id="UP000612585"/>
    </source>
</evidence>
<dbReference type="Pfam" id="PF00589">
    <property type="entry name" value="Phage_integrase"/>
    <property type="match status" value="1"/>
</dbReference>
<sequence length="351" mass="39643">MPSGPESSTVLAGGMVVEPADRFLAHLTAVDRSPNTVRAYAHDLRDYFEFLDQRGLRWDRVVLEDLGRFVSWLRLPDGARDGRVALLPWVEAPVAAATVNRKLSALASFYEFHHRHGVALGELLTRWRPGRRGGSWQPFLAHLGARPERHRVIALRAERRPPRELTASEMTTLIESCDRLRDRFLLTLLKDTGLRIGEALGLRHEDVDARRRLVAVRARENANRARAKTWSREVPADAGLFRLYSDYLHEEYGTLDCDYVFVNLWGSPVGAPMSYASVDRLVRRLRERTGISFSPHLFRHSYATGLLRRGVAAEIVQHLLGHAHISTTIDTYSHLGVEDARNALVAAGILR</sequence>
<keyword evidence="4" id="KW-0233">DNA recombination</keyword>
<dbReference type="SUPFAM" id="SSF56349">
    <property type="entry name" value="DNA breaking-rejoining enzymes"/>
    <property type="match status" value="1"/>
</dbReference>
<gene>
    <name evidence="8" type="ORF">Vau01_115370</name>
</gene>
<evidence type="ECO:0000256" key="3">
    <source>
        <dbReference type="ARBA" id="ARBA00023125"/>
    </source>
</evidence>
<dbReference type="InterPro" id="IPR013762">
    <property type="entry name" value="Integrase-like_cat_sf"/>
</dbReference>
<dbReference type="InterPro" id="IPR004107">
    <property type="entry name" value="Integrase_SAM-like_N"/>
</dbReference>
<dbReference type="InterPro" id="IPR044068">
    <property type="entry name" value="CB"/>
</dbReference>
<keyword evidence="2" id="KW-0229">DNA integration</keyword>
<feature type="domain" description="Core-binding (CB)" evidence="7">
    <location>
        <begin position="14"/>
        <end position="114"/>
    </location>
</feature>
<evidence type="ECO:0000256" key="2">
    <source>
        <dbReference type="ARBA" id="ARBA00022908"/>
    </source>
</evidence>
<comment type="similarity">
    <text evidence="1">Belongs to the 'phage' integrase family.</text>
</comment>
<dbReference type="PANTHER" id="PTHR30349">
    <property type="entry name" value="PHAGE INTEGRASE-RELATED"/>
    <property type="match status" value="1"/>
</dbReference>
<evidence type="ECO:0000313" key="8">
    <source>
        <dbReference type="EMBL" id="GIJ64021.1"/>
    </source>
</evidence>
<dbReference type="Proteomes" id="UP000612585">
    <property type="component" value="Unassembled WGS sequence"/>
</dbReference>
<evidence type="ECO:0000259" key="7">
    <source>
        <dbReference type="PROSITE" id="PS51900"/>
    </source>
</evidence>
<keyword evidence="9" id="KW-1185">Reference proteome</keyword>
<protein>
    <submittedName>
        <fullName evidence="8">Integrase</fullName>
    </submittedName>
</protein>
<dbReference type="Gene3D" id="1.10.150.130">
    <property type="match status" value="1"/>
</dbReference>
<name>A0A8J3ZHP2_9ACTN</name>
<evidence type="ECO:0000256" key="1">
    <source>
        <dbReference type="ARBA" id="ARBA00008857"/>
    </source>
</evidence>
<dbReference type="InterPro" id="IPR002104">
    <property type="entry name" value="Integrase_catalytic"/>
</dbReference>
<dbReference type="GO" id="GO:0006310">
    <property type="term" value="P:DNA recombination"/>
    <property type="evidence" value="ECO:0007669"/>
    <property type="project" value="UniProtKB-KW"/>
</dbReference>
<dbReference type="InterPro" id="IPR050090">
    <property type="entry name" value="Tyrosine_recombinase_XerCD"/>
</dbReference>
<dbReference type="PANTHER" id="PTHR30349:SF41">
    <property type="entry name" value="INTEGRASE_RECOMBINASE PROTEIN MJ0367-RELATED"/>
    <property type="match status" value="1"/>
</dbReference>
<evidence type="ECO:0000256" key="4">
    <source>
        <dbReference type="ARBA" id="ARBA00023172"/>
    </source>
</evidence>
<dbReference type="InterPro" id="IPR010998">
    <property type="entry name" value="Integrase_recombinase_N"/>
</dbReference>
<dbReference type="PROSITE" id="PS51900">
    <property type="entry name" value="CB"/>
    <property type="match status" value="1"/>
</dbReference>
<organism evidence="8 9">
    <name type="scientific">Virgisporangium aurantiacum</name>
    <dbReference type="NCBI Taxonomy" id="175570"/>
    <lineage>
        <taxon>Bacteria</taxon>
        <taxon>Bacillati</taxon>
        <taxon>Actinomycetota</taxon>
        <taxon>Actinomycetes</taxon>
        <taxon>Micromonosporales</taxon>
        <taxon>Micromonosporaceae</taxon>
        <taxon>Virgisporangium</taxon>
    </lineage>
</organism>